<dbReference type="InterPro" id="IPR007421">
    <property type="entry name" value="Schlafen_AlbA_2_dom"/>
</dbReference>
<accession>A0A238D9P1</accession>
<name>A0A238D9P1_THIDL</name>
<protein>
    <recommendedName>
        <fullName evidence="1">Schlafen AlbA-2 domain-containing protein</fullName>
    </recommendedName>
</protein>
<feature type="domain" description="Schlafen AlbA-2" evidence="1">
    <location>
        <begin position="24"/>
        <end position="77"/>
    </location>
</feature>
<dbReference type="Proteomes" id="UP000214566">
    <property type="component" value="Unassembled WGS sequence"/>
</dbReference>
<gene>
    <name evidence="2" type="ORF">THIARS_90012</name>
</gene>
<keyword evidence="3" id="KW-1185">Reference proteome</keyword>
<reference evidence="2 3" key="1">
    <citation type="submission" date="2016-06" db="EMBL/GenBank/DDBJ databases">
        <authorList>
            <person name="Kjaerup R.B."/>
            <person name="Dalgaard T.S."/>
            <person name="Juul-Madsen H.R."/>
        </authorList>
    </citation>
    <scope>NUCLEOTIDE SEQUENCE [LARGE SCALE GENOMIC DNA]</scope>
    <source>
        <strain evidence="2 3">DSM 16361</strain>
    </source>
</reference>
<dbReference type="AlphaFoldDB" id="A0A238D9P1"/>
<sequence length="355" mass="38860">MASAGLAAPVTEDELRAFIDAAEESSLVEYKQAFNEGLCDEASKQEFAKDFCSFLNHGAGVLIFGVADGTSRRLTPILAKEAAAGSGHRALELLKSRIVEARKLIVGSSLSQLRPVETSACCYEHIFSAADGGYYVVFGFRESPAERCYVRKQTGRGELEGWPYGRNTKGVQVPSDQEVIRANVTALTVSFEFKSEGVSTHTRDMLKRLQGAQEFSYSVDKETKRHQLVKDLTFTRARGGVTDEEIYGALIQALGPVSVGLYVVDDLEKGSSEKLEVLGAIESIDIAWETNGLSAMSQAGTSISFPPEMRFRYTTQQQWRYLQSCFSADAFRGAGAEIPLFNFGVPQSPCIPLAW</sequence>
<dbReference type="Gene3D" id="3.30.950.30">
    <property type="entry name" value="Schlafen, AAA domain"/>
    <property type="match status" value="1"/>
</dbReference>
<dbReference type="Pfam" id="PF04326">
    <property type="entry name" value="SLFN_AlbA_2"/>
    <property type="match status" value="1"/>
</dbReference>
<dbReference type="EMBL" id="FLMQ01000058">
    <property type="protein sequence ID" value="SBP89862.1"/>
    <property type="molecule type" value="Genomic_DNA"/>
</dbReference>
<organism evidence="2 3">
    <name type="scientific">Thiomonas delicata</name>
    <name type="common">Thiomonas cuprina</name>
    <dbReference type="NCBI Taxonomy" id="364030"/>
    <lineage>
        <taxon>Bacteria</taxon>
        <taxon>Pseudomonadati</taxon>
        <taxon>Pseudomonadota</taxon>
        <taxon>Betaproteobacteria</taxon>
        <taxon>Burkholderiales</taxon>
        <taxon>Thiomonas</taxon>
    </lineage>
</organism>
<dbReference type="InterPro" id="IPR038461">
    <property type="entry name" value="Schlafen_AlbA_2_dom_sf"/>
</dbReference>
<evidence type="ECO:0000313" key="3">
    <source>
        <dbReference type="Proteomes" id="UP000214566"/>
    </source>
</evidence>
<evidence type="ECO:0000313" key="2">
    <source>
        <dbReference type="EMBL" id="SBP89862.1"/>
    </source>
</evidence>
<proteinExistence type="predicted"/>
<evidence type="ECO:0000259" key="1">
    <source>
        <dbReference type="Pfam" id="PF04326"/>
    </source>
</evidence>
<dbReference type="RefSeq" id="WP_094161845.1">
    <property type="nucleotide sequence ID" value="NZ_LT592171.1"/>
</dbReference>